<sequence length="34" mass="3996">MFNLVTKVRDPQNIQDKMVNLVTKVRDPQNILVK</sequence>
<accession>A0A8J2P2M7</accession>
<organism evidence="1 2">
    <name type="scientific">Allacma fusca</name>
    <dbReference type="NCBI Taxonomy" id="39272"/>
    <lineage>
        <taxon>Eukaryota</taxon>
        <taxon>Metazoa</taxon>
        <taxon>Ecdysozoa</taxon>
        <taxon>Arthropoda</taxon>
        <taxon>Hexapoda</taxon>
        <taxon>Collembola</taxon>
        <taxon>Symphypleona</taxon>
        <taxon>Sminthuridae</taxon>
        <taxon>Allacma</taxon>
    </lineage>
</organism>
<evidence type="ECO:0000313" key="1">
    <source>
        <dbReference type="EMBL" id="CAG7728779.1"/>
    </source>
</evidence>
<name>A0A8J2P2M7_9HEXA</name>
<gene>
    <name evidence="1" type="ORF">AFUS01_LOCUS17535</name>
</gene>
<dbReference type="AlphaFoldDB" id="A0A8J2P2M7"/>
<dbReference type="EMBL" id="CAJVCH010168451">
    <property type="protein sequence ID" value="CAG7728779.1"/>
    <property type="molecule type" value="Genomic_DNA"/>
</dbReference>
<dbReference type="Proteomes" id="UP000708208">
    <property type="component" value="Unassembled WGS sequence"/>
</dbReference>
<evidence type="ECO:0000313" key="2">
    <source>
        <dbReference type="Proteomes" id="UP000708208"/>
    </source>
</evidence>
<proteinExistence type="predicted"/>
<reference evidence="1" key="1">
    <citation type="submission" date="2021-06" db="EMBL/GenBank/DDBJ databases">
        <authorList>
            <person name="Hodson N. C."/>
            <person name="Mongue J. A."/>
            <person name="Jaron S. K."/>
        </authorList>
    </citation>
    <scope>NUCLEOTIDE SEQUENCE</scope>
</reference>
<comment type="caution">
    <text evidence="1">The sequence shown here is derived from an EMBL/GenBank/DDBJ whole genome shotgun (WGS) entry which is preliminary data.</text>
</comment>
<protein>
    <submittedName>
        <fullName evidence="1">Uncharacterized protein</fullName>
    </submittedName>
</protein>
<feature type="non-terminal residue" evidence="1">
    <location>
        <position position="34"/>
    </location>
</feature>
<keyword evidence="2" id="KW-1185">Reference proteome</keyword>